<accession>A0ABR2KFJ7</accession>
<feature type="domain" description="F5/8 type C" evidence="1">
    <location>
        <begin position="304"/>
        <end position="430"/>
    </location>
</feature>
<dbReference type="Proteomes" id="UP001470230">
    <property type="component" value="Unassembled WGS sequence"/>
</dbReference>
<dbReference type="Pfam" id="PF00754">
    <property type="entry name" value="F5_F8_type_C"/>
    <property type="match status" value="1"/>
</dbReference>
<dbReference type="Gene3D" id="2.60.120.260">
    <property type="entry name" value="Galactose-binding domain-like"/>
    <property type="match status" value="1"/>
</dbReference>
<name>A0ABR2KFJ7_9EUKA</name>
<dbReference type="SUPFAM" id="SSF49785">
    <property type="entry name" value="Galactose-binding domain-like"/>
    <property type="match status" value="1"/>
</dbReference>
<reference evidence="2 3" key="1">
    <citation type="submission" date="2024-04" db="EMBL/GenBank/DDBJ databases">
        <title>Tritrichomonas musculus Genome.</title>
        <authorList>
            <person name="Alves-Ferreira E."/>
            <person name="Grigg M."/>
            <person name="Lorenzi H."/>
            <person name="Galac M."/>
        </authorList>
    </citation>
    <scope>NUCLEOTIDE SEQUENCE [LARGE SCALE GENOMIC DNA]</scope>
    <source>
        <strain evidence="2 3">EAF2021</strain>
    </source>
</reference>
<evidence type="ECO:0000259" key="1">
    <source>
        <dbReference type="Pfam" id="PF00754"/>
    </source>
</evidence>
<sequence length="441" mass="50634">MSKSNIIQFSLNSEVIKYLPFDKYEKDFTFIVDDKEYKTSRFVADILSPTIRNLHHTDGSIDSFTISTTDKNSDHDFTEILSLVAFESVEVSADSADYARSLLFLLGNDDEVTNLHQKITGEVTVSNVFDVMRVLQARFCNQAGLLGSVLRSEIEFISGHFYEIDIGELKKFGNDIISEVLKSSCLKIESEDSLLDFLIEIYSGDRSASFLFDYVVFENVSDESLMHFYESFDIDDIDHEVWKMIVDRSIKSKVKPTDQKFEKRYFDKSVSSFLYEKGKEFKGIVNHLTEKTGGNIHSNGTIKVTSNNYSSSWEPWNLLDFDKDNGYSPGGNWDVYVCYDFKEKKVKITNYSINSIKGNNDGHHLKSWVVEVSDDGNKWTTIDEQKDSKKLKGKNLSATFDVEPSDYSRYVRLRNTAEPWGGNDLWFSSLEFYGYLKDESQ</sequence>
<proteinExistence type="predicted"/>
<gene>
    <name evidence="2" type="ORF">M9Y10_033524</name>
</gene>
<dbReference type="InterPro" id="IPR008979">
    <property type="entry name" value="Galactose-bd-like_sf"/>
</dbReference>
<evidence type="ECO:0000313" key="2">
    <source>
        <dbReference type="EMBL" id="KAK8888785.1"/>
    </source>
</evidence>
<dbReference type="EMBL" id="JAPFFF010000005">
    <property type="protein sequence ID" value="KAK8888785.1"/>
    <property type="molecule type" value="Genomic_DNA"/>
</dbReference>
<protein>
    <recommendedName>
        <fullName evidence="1">F5/8 type C domain-containing protein</fullName>
    </recommendedName>
</protein>
<comment type="caution">
    <text evidence="2">The sequence shown here is derived from an EMBL/GenBank/DDBJ whole genome shotgun (WGS) entry which is preliminary data.</text>
</comment>
<evidence type="ECO:0000313" key="3">
    <source>
        <dbReference type="Proteomes" id="UP001470230"/>
    </source>
</evidence>
<dbReference type="InterPro" id="IPR000421">
    <property type="entry name" value="FA58C"/>
</dbReference>
<keyword evidence="3" id="KW-1185">Reference proteome</keyword>
<organism evidence="2 3">
    <name type="scientific">Tritrichomonas musculus</name>
    <dbReference type="NCBI Taxonomy" id="1915356"/>
    <lineage>
        <taxon>Eukaryota</taxon>
        <taxon>Metamonada</taxon>
        <taxon>Parabasalia</taxon>
        <taxon>Tritrichomonadida</taxon>
        <taxon>Tritrichomonadidae</taxon>
        <taxon>Tritrichomonas</taxon>
    </lineage>
</organism>